<proteinExistence type="predicted"/>
<dbReference type="EMBL" id="CM042881">
    <property type="protein sequence ID" value="KAI4385314.1"/>
    <property type="molecule type" value="Genomic_DNA"/>
</dbReference>
<evidence type="ECO:0000313" key="1">
    <source>
        <dbReference type="EMBL" id="KAI4385314.1"/>
    </source>
</evidence>
<name>A0ACB9S2J7_9MYRT</name>
<evidence type="ECO:0000313" key="2">
    <source>
        <dbReference type="Proteomes" id="UP001057402"/>
    </source>
</evidence>
<accession>A0ACB9S2J7</accession>
<protein>
    <submittedName>
        <fullName evidence="1">Uncharacterized protein</fullName>
    </submittedName>
</protein>
<organism evidence="1 2">
    <name type="scientific">Melastoma candidum</name>
    <dbReference type="NCBI Taxonomy" id="119954"/>
    <lineage>
        <taxon>Eukaryota</taxon>
        <taxon>Viridiplantae</taxon>
        <taxon>Streptophyta</taxon>
        <taxon>Embryophyta</taxon>
        <taxon>Tracheophyta</taxon>
        <taxon>Spermatophyta</taxon>
        <taxon>Magnoliopsida</taxon>
        <taxon>eudicotyledons</taxon>
        <taxon>Gunneridae</taxon>
        <taxon>Pentapetalae</taxon>
        <taxon>rosids</taxon>
        <taxon>malvids</taxon>
        <taxon>Myrtales</taxon>
        <taxon>Melastomataceae</taxon>
        <taxon>Melastomatoideae</taxon>
        <taxon>Melastomateae</taxon>
        <taxon>Melastoma</taxon>
    </lineage>
</organism>
<gene>
    <name evidence="1" type="ORF">MLD38_003356</name>
</gene>
<reference evidence="2" key="1">
    <citation type="journal article" date="2023" name="Front. Plant Sci.">
        <title>Chromosomal-level genome assembly of Melastoma candidum provides insights into trichome evolution.</title>
        <authorList>
            <person name="Zhong Y."/>
            <person name="Wu W."/>
            <person name="Sun C."/>
            <person name="Zou P."/>
            <person name="Liu Y."/>
            <person name="Dai S."/>
            <person name="Zhou R."/>
        </authorList>
    </citation>
    <scope>NUCLEOTIDE SEQUENCE [LARGE SCALE GENOMIC DNA]</scope>
</reference>
<sequence length="313" mass="34509">MELPSTSSTKRARVPNIGVQVSSCLVDGCNSDLSKCRDYHRRHRVCELHSKTPKVTIRGQEQRFCQQCSKFHSLPEFDDEKRSCRKRLDGHNRRRRKPQAGALSLTAGSFLSGLQGSAFDPSSKLAANLPGHCSWWPESAEVVSDSSHYSGRHHQSLKFDDRNAVNMFPGSPFHDLQTLPRCPSAVGANSTGFMSPRSHPESCRQPPPTGINRAIASGLALSLLSPSTAGGAPIKSWSHPNPMLPEPFPSAHPWFSPRSHNHRNVAEKPSNPMPGLESGEDVIFQHQGLYHQDNADGICSSSYNNPTVSYPWE</sequence>
<dbReference type="Proteomes" id="UP001057402">
    <property type="component" value="Chromosome 2"/>
</dbReference>
<keyword evidence="2" id="KW-1185">Reference proteome</keyword>
<comment type="caution">
    <text evidence="1">The sequence shown here is derived from an EMBL/GenBank/DDBJ whole genome shotgun (WGS) entry which is preliminary data.</text>
</comment>